<gene>
    <name evidence="2" type="ORF">H7U32_01760</name>
</gene>
<reference evidence="2" key="2">
    <citation type="journal article" date="2021" name="Sci. Rep.">
        <title>The distribution of antibiotic resistance genes in chicken gut microbiota commensals.</title>
        <authorList>
            <person name="Juricova H."/>
            <person name="Matiasovicova J."/>
            <person name="Kubasova T."/>
            <person name="Cejkova D."/>
            <person name="Rychlik I."/>
        </authorList>
    </citation>
    <scope>NUCLEOTIDE SEQUENCE</scope>
    <source>
        <strain evidence="2">An836</strain>
    </source>
</reference>
<dbReference type="AlphaFoldDB" id="A0A938WWV9"/>
<accession>A0A938WWV9</accession>
<dbReference type="GO" id="GO:0016747">
    <property type="term" value="F:acyltransferase activity, transferring groups other than amino-acyl groups"/>
    <property type="evidence" value="ECO:0007669"/>
    <property type="project" value="TreeGrafter"/>
</dbReference>
<dbReference type="PANTHER" id="PTHR48098:SF1">
    <property type="entry name" value="DIACYLGLYCEROL ACYLTRANSFERASE_MYCOLYLTRANSFERASE AG85A"/>
    <property type="match status" value="1"/>
</dbReference>
<dbReference type="InterPro" id="IPR029058">
    <property type="entry name" value="AB_hydrolase_fold"/>
</dbReference>
<dbReference type="InterPro" id="IPR050583">
    <property type="entry name" value="Mycobacterial_A85_antigen"/>
</dbReference>
<keyword evidence="3" id="KW-1185">Reference proteome</keyword>
<evidence type="ECO:0000313" key="3">
    <source>
        <dbReference type="Proteomes" id="UP000718821"/>
    </source>
</evidence>
<dbReference type="PANTHER" id="PTHR48098">
    <property type="entry name" value="ENTEROCHELIN ESTERASE-RELATED"/>
    <property type="match status" value="1"/>
</dbReference>
<name>A0A938WWV9_9BIFI</name>
<evidence type="ECO:0008006" key="4">
    <source>
        <dbReference type="Google" id="ProtNLM"/>
    </source>
</evidence>
<proteinExistence type="predicted"/>
<sequence length="237" mass="25550">MDAYAARHRGLAPVVISPDQLGDATHNTLCADTPVYGNAETYLTRDVPDWIRKALPVDDGAAHWAVAGFSQGGTCSVQLGVRHPDLFGHMMPFASELKPTEGSEATMIRRFFHGDRTAYEAQMPLLAMKTRGHSDQTLMLSSGSLDTSSMDAMLRLGRGARAIGMRVSMIEVPGRAHDWHAVHTAMDAELEVLCRDLGLDGTARPIARHAGIHVLSDGVSDPDTTDTTGTTEGKDSR</sequence>
<comment type="caution">
    <text evidence="2">The sequence shown here is derived from an EMBL/GenBank/DDBJ whole genome shotgun (WGS) entry which is preliminary data.</text>
</comment>
<dbReference type="SUPFAM" id="SSF53474">
    <property type="entry name" value="alpha/beta-Hydrolases"/>
    <property type="match status" value="1"/>
</dbReference>
<dbReference type="RefSeq" id="WP_204467508.1">
    <property type="nucleotide sequence ID" value="NZ_JACLYU010000002.1"/>
</dbReference>
<feature type="compositionally biased region" description="Low complexity" evidence="1">
    <location>
        <begin position="216"/>
        <end position="231"/>
    </location>
</feature>
<dbReference type="EMBL" id="JACLYU010000002">
    <property type="protein sequence ID" value="MBM6699073.1"/>
    <property type="molecule type" value="Genomic_DNA"/>
</dbReference>
<reference evidence="2" key="1">
    <citation type="submission" date="2020-08" db="EMBL/GenBank/DDBJ databases">
        <authorList>
            <person name="Cejkova D."/>
            <person name="Kubasova T."/>
            <person name="Jahodarova E."/>
            <person name="Rychlik I."/>
        </authorList>
    </citation>
    <scope>NUCLEOTIDE SEQUENCE</scope>
    <source>
        <strain evidence="2">An836</strain>
    </source>
</reference>
<dbReference type="Proteomes" id="UP000718821">
    <property type="component" value="Unassembled WGS sequence"/>
</dbReference>
<dbReference type="Gene3D" id="3.40.50.1820">
    <property type="entry name" value="alpha/beta hydrolase"/>
    <property type="match status" value="1"/>
</dbReference>
<dbReference type="Pfam" id="PF00756">
    <property type="entry name" value="Esterase"/>
    <property type="match status" value="1"/>
</dbReference>
<evidence type="ECO:0000256" key="1">
    <source>
        <dbReference type="SAM" id="MobiDB-lite"/>
    </source>
</evidence>
<organism evidence="2 3">
    <name type="scientific">Bifidobacterium pullorum subsp. saeculare</name>
    <dbReference type="NCBI Taxonomy" id="78257"/>
    <lineage>
        <taxon>Bacteria</taxon>
        <taxon>Bacillati</taxon>
        <taxon>Actinomycetota</taxon>
        <taxon>Actinomycetes</taxon>
        <taxon>Bifidobacteriales</taxon>
        <taxon>Bifidobacteriaceae</taxon>
        <taxon>Bifidobacterium</taxon>
    </lineage>
</organism>
<dbReference type="InterPro" id="IPR000801">
    <property type="entry name" value="Esterase-like"/>
</dbReference>
<feature type="region of interest" description="Disordered" evidence="1">
    <location>
        <begin position="216"/>
        <end position="237"/>
    </location>
</feature>
<protein>
    <recommendedName>
        <fullName evidence="4">Esterase</fullName>
    </recommendedName>
</protein>
<evidence type="ECO:0000313" key="2">
    <source>
        <dbReference type="EMBL" id="MBM6699073.1"/>
    </source>
</evidence>